<evidence type="ECO:0000259" key="2">
    <source>
        <dbReference type="SMART" id="SM01235"/>
    </source>
</evidence>
<comment type="caution">
    <text evidence="3">The sequence shown here is derived from an EMBL/GenBank/DDBJ whole genome shotgun (WGS) entry which is preliminary data.</text>
</comment>
<evidence type="ECO:0000313" key="3">
    <source>
        <dbReference type="EMBL" id="HGZ41862.1"/>
    </source>
</evidence>
<evidence type="ECO:0000256" key="1">
    <source>
        <dbReference type="SAM" id="MobiDB-lite"/>
    </source>
</evidence>
<sequence>MPLSRTAWLALGIPLAILVALQLVPYGHDRSHPPAGASPAWDSPRTLELAKRACFDCHSNETRWPWYASIAPASWRIQSHVREGREHLNFSAFDPSVEKVAEAADEAGEAVRKGEMPPWDYLLAHPEARLTAEEKAALIAGLDATFAGAGGRRGSRASGAAAATGPRGRAGHEAAREGNDDDEPGEHDEHDEHGRGRQRSGR</sequence>
<feature type="region of interest" description="Disordered" evidence="1">
    <location>
        <begin position="147"/>
        <end position="202"/>
    </location>
</feature>
<proteinExistence type="predicted"/>
<gene>
    <name evidence="3" type="ORF">ENR23_00265</name>
</gene>
<organism evidence="3">
    <name type="scientific">Eiseniibacteriota bacterium</name>
    <dbReference type="NCBI Taxonomy" id="2212470"/>
    <lineage>
        <taxon>Bacteria</taxon>
        <taxon>Candidatus Eiseniibacteriota</taxon>
    </lineage>
</organism>
<dbReference type="AlphaFoldDB" id="A0A832I730"/>
<name>A0A832I730_UNCEI</name>
<reference evidence="3" key="1">
    <citation type="journal article" date="2020" name="mSystems">
        <title>Genome- and Community-Level Interaction Insights into Carbon Utilization and Element Cycling Functions of Hydrothermarchaeota in Hydrothermal Sediment.</title>
        <authorList>
            <person name="Zhou Z."/>
            <person name="Liu Y."/>
            <person name="Xu W."/>
            <person name="Pan J."/>
            <person name="Luo Z.H."/>
            <person name="Li M."/>
        </authorList>
    </citation>
    <scope>NUCLEOTIDE SEQUENCE [LARGE SCALE GENOMIC DNA]</scope>
    <source>
        <strain evidence="3">SpSt-381</strain>
    </source>
</reference>
<feature type="domain" description="Haem-binding" evidence="2">
    <location>
        <begin position="15"/>
        <end position="146"/>
    </location>
</feature>
<accession>A0A832I730</accession>
<dbReference type="EMBL" id="DSQF01000002">
    <property type="protein sequence ID" value="HGZ41862.1"/>
    <property type="molecule type" value="Genomic_DNA"/>
</dbReference>
<dbReference type="SMART" id="SM01235">
    <property type="entry name" value="Haem_bd"/>
    <property type="match status" value="1"/>
</dbReference>
<dbReference type="Pfam" id="PF14376">
    <property type="entry name" value="Haem_bd"/>
    <property type="match status" value="1"/>
</dbReference>
<dbReference type="InterPro" id="IPR025992">
    <property type="entry name" value="Haem-bd"/>
</dbReference>
<protein>
    <submittedName>
        <fullName evidence="3">Cytochrome C</fullName>
    </submittedName>
</protein>
<feature type="compositionally biased region" description="Low complexity" evidence="1">
    <location>
        <begin position="156"/>
        <end position="167"/>
    </location>
</feature>